<organism evidence="1 2">
    <name type="scientific">Maudiozyma exigua</name>
    <name type="common">Yeast</name>
    <name type="synonym">Kazachstania exigua</name>
    <dbReference type="NCBI Taxonomy" id="34358"/>
    <lineage>
        <taxon>Eukaryota</taxon>
        <taxon>Fungi</taxon>
        <taxon>Dikarya</taxon>
        <taxon>Ascomycota</taxon>
        <taxon>Saccharomycotina</taxon>
        <taxon>Saccharomycetes</taxon>
        <taxon>Saccharomycetales</taxon>
        <taxon>Saccharomycetaceae</taxon>
        <taxon>Maudiozyma</taxon>
    </lineage>
</organism>
<proteinExistence type="predicted"/>
<keyword evidence="2" id="KW-1185">Reference proteome</keyword>
<dbReference type="Proteomes" id="UP000750334">
    <property type="component" value="Unassembled WGS sequence"/>
</dbReference>
<accession>A0A9P6W1G5</accession>
<evidence type="ECO:0000313" key="1">
    <source>
        <dbReference type="EMBL" id="KAG0661202.1"/>
    </source>
</evidence>
<gene>
    <name evidence="1" type="ORF">C6P45_001422</name>
</gene>
<dbReference type="EMBL" id="PUHR01000164">
    <property type="protein sequence ID" value="KAG0661202.1"/>
    <property type="molecule type" value="Genomic_DNA"/>
</dbReference>
<reference evidence="1 2" key="1">
    <citation type="submission" date="2020-11" db="EMBL/GenBank/DDBJ databases">
        <title>Kefir isolates.</title>
        <authorList>
            <person name="Marcisauskas S."/>
            <person name="Kim Y."/>
            <person name="Blasche S."/>
        </authorList>
    </citation>
    <scope>NUCLEOTIDE SEQUENCE [LARGE SCALE GENOMIC DNA]</scope>
    <source>
        <strain evidence="1 2">OG2</strain>
    </source>
</reference>
<comment type="caution">
    <text evidence="1">The sequence shown here is derived from an EMBL/GenBank/DDBJ whole genome shotgun (WGS) entry which is preliminary data.</text>
</comment>
<dbReference type="AlphaFoldDB" id="A0A9P6W1G5"/>
<evidence type="ECO:0000313" key="2">
    <source>
        <dbReference type="Proteomes" id="UP000750334"/>
    </source>
</evidence>
<protein>
    <submittedName>
        <fullName evidence="1">Uncharacterized protein</fullName>
    </submittedName>
</protein>
<sequence>MLHSSDFVTSRNIHHNNTIATVTAPATRHEEVTVPRSYRNKMSNLMFNIMNQKPIKHVTDCTTATIRKTLSYPTSNYSNTNRNKTITRYDLLKAASDQEQADFIKHNRRRTRTRRSSN</sequence>
<name>A0A9P6W1G5_MAUEX</name>